<sequence length="252" mass="27077">MPAYDRRHQVTFRKSMSACGRGGRLCPQGSEAGSQEKESVYRWIEWSPGETHVKNGAKARGPPPTYVVGENDGRAALGTLLSANRSSASSSSSLNSSTESWSSVESCNSRSVSGSSISGVSSDAGSSNSSNCSSSKRSLWSFGLRRAKRRGKSSEITHCIPQLDNLPFSNSGKYLTVIVGARAEHTAKYVISRSLLAHPLFQVMLTVSKDEYGKEYAADGGVSIVCDPDLFLEVVRVVDGNLQSVRQVDSEE</sequence>
<feature type="region of interest" description="Disordered" evidence="2">
    <location>
        <begin position="116"/>
        <end position="136"/>
    </location>
</feature>
<accession>A0A176WGU4</accession>
<protein>
    <submittedName>
        <fullName evidence="3">Uncharacterized protein</fullName>
    </submittedName>
</protein>
<feature type="region of interest" description="Disordered" evidence="2">
    <location>
        <begin position="52"/>
        <end position="71"/>
    </location>
</feature>
<dbReference type="Proteomes" id="UP000077202">
    <property type="component" value="Unassembled WGS sequence"/>
</dbReference>
<organism evidence="3 4">
    <name type="scientific">Marchantia polymorpha subsp. ruderalis</name>
    <dbReference type="NCBI Taxonomy" id="1480154"/>
    <lineage>
        <taxon>Eukaryota</taxon>
        <taxon>Viridiplantae</taxon>
        <taxon>Streptophyta</taxon>
        <taxon>Embryophyta</taxon>
        <taxon>Marchantiophyta</taxon>
        <taxon>Marchantiopsida</taxon>
        <taxon>Marchantiidae</taxon>
        <taxon>Marchantiales</taxon>
        <taxon>Marchantiaceae</taxon>
        <taxon>Marchantia</taxon>
    </lineage>
</organism>
<dbReference type="GO" id="GO:0009733">
    <property type="term" value="P:response to auxin"/>
    <property type="evidence" value="ECO:0007669"/>
    <property type="project" value="InterPro"/>
</dbReference>
<evidence type="ECO:0000313" key="4">
    <source>
        <dbReference type="Proteomes" id="UP000077202"/>
    </source>
</evidence>
<comment type="caution">
    <text evidence="3">The sequence shown here is derived from an EMBL/GenBank/DDBJ whole genome shotgun (WGS) entry which is preliminary data.</text>
</comment>
<evidence type="ECO:0000313" key="3">
    <source>
        <dbReference type="EMBL" id="OAE32468.1"/>
    </source>
</evidence>
<reference evidence="3" key="1">
    <citation type="submission" date="2016-03" db="EMBL/GenBank/DDBJ databases">
        <title>Mechanisms controlling the formation of the plant cell surface in tip-growing cells are functionally conserved among land plants.</title>
        <authorList>
            <person name="Honkanen S."/>
            <person name="Jones V.A."/>
            <person name="Morieri G."/>
            <person name="Champion C."/>
            <person name="Hetherington A.J."/>
            <person name="Kelly S."/>
            <person name="Saint-Marcoux D."/>
            <person name="Proust H."/>
            <person name="Prescott H."/>
            <person name="Dolan L."/>
        </authorList>
    </citation>
    <scope>NUCLEOTIDE SEQUENCE [LARGE SCALE GENOMIC DNA]</scope>
    <source>
        <tissue evidence="3">Whole gametophyte</tissue>
    </source>
</reference>
<dbReference type="InterPro" id="IPR003676">
    <property type="entry name" value="SAUR_fam"/>
</dbReference>
<keyword evidence="4" id="KW-1185">Reference proteome</keyword>
<dbReference type="Pfam" id="PF02519">
    <property type="entry name" value="Auxin_inducible"/>
    <property type="match status" value="1"/>
</dbReference>
<comment type="similarity">
    <text evidence="1">Belongs to the ARG7 family.</text>
</comment>
<name>A0A176WGU4_MARPO</name>
<dbReference type="AlphaFoldDB" id="A0A176WGU4"/>
<dbReference type="EMBL" id="LVLJ01000809">
    <property type="protein sequence ID" value="OAE32468.1"/>
    <property type="molecule type" value="Genomic_DNA"/>
</dbReference>
<evidence type="ECO:0000256" key="2">
    <source>
        <dbReference type="SAM" id="MobiDB-lite"/>
    </source>
</evidence>
<gene>
    <name evidence="3" type="ORF">AXG93_3468s1080</name>
</gene>
<evidence type="ECO:0000256" key="1">
    <source>
        <dbReference type="ARBA" id="ARBA00006974"/>
    </source>
</evidence>
<proteinExistence type="inferred from homology"/>